<comment type="caution">
    <text evidence="10">The sequence shown here is derived from an EMBL/GenBank/DDBJ whole genome shotgun (WGS) entry which is preliminary data.</text>
</comment>
<feature type="region of interest" description="Disordered" evidence="6">
    <location>
        <begin position="1818"/>
        <end position="1872"/>
    </location>
</feature>
<dbReference type="SUPFAM" id="SSF52151">
    <property type="entry name" value="FabD/lysophospholipase-like"/>
    <property type="match status" value="1"/>
</dbReference>
<dbReference type="InterPro" id="IPR001031">
    <property type="entry name" value="Thioesterase"/>
</dbReference>
<dbReference type="InterPro" id="IPR018201">
    <property type="entry name" value="Ketoacyl_synth_AS"/>
</dbReference>
<evidence type="ECO:0000259" key="9">
    <source>
        <dbReference type="PROSITE" id="PS52019"/>
    </source>
</evidence>
<dbReference type="PROSITE" id="PS00606">
    <property type="entry name" value="KS3_1"/>
    <property type="match status" value="1"/>
</dbReference>
<dbReference type="PANTHER" id="PTHR43775:SF45">
    <property type="entry name" value="CONIDIAL PIGMENT POLYKETIDE SYNTHASE ALB1"/>
    <property type="match status" value="1"/>
</dbReference>
<keyword evidence="1" id="KW-0596">Phosphopantetheine</keyword>
<gene>
    <name evidence="10" type="ORF">BO70DRAFT_293722</name>
</gene>
<keyword evidence="2" id="KW-0597">Phosphoprotein</keyword>
<dbReference type="Gene3D" id="3.40.47.10">
    <property type="match status" value="1"/>
</dbReference>
<sequence length="2156" mass="234799">MDVETDRSAAVFLFGDQTIAFEHTLHGLLHVKDDALLTDLFDRVGFQLRRYVGCLPAHQQEWFPYFTTLIDLFAQHDKCDAAAALKFPLLCLTEIGQFIRYLGQGSRPYPAAKTTYLVGACTGSFAAAAIASAQTLTELLPAAVEAVIVAVRTAVRSLALQNDLEPVVEGRREWSVAIGTDESEARRAIESFNAEEDVASVVRLYISSVSRNSVSVSGPPRVLQKFVSSCPWKHSFLPIELPYHAAHLFRESDVDDIIKPFHDPSLLDYTQRIPIVSAASGELIRSSTLQALLSLAVQEALCSPLHWDRMTSSLSQELQTQQFPSCTIHQISSRSGPLLSTALSQSPPLQITTTLHSPSTPTGKFSQASIAIIGFSGRFPESSSNEEFWDMLLAGRDVHRTIPEDRFDWKAHYDPTGKTKNTSRVKYGCFIKEPGVFDARFFNMSPREAENANPAQRLAITTAYEAMEMAGLVPNATPSTQGDRIGVFYGATSDDWREVNSGQDVDTYFIPGGNRAFIPGRISYFFRFCGPSLSIDTACSSSCAAIQTACAYLWRGECDTALAGGVNVLTNPDNFAGLDRGHFLTAKGNCNAFDDEADGYCRSDAIGTVILKRIEDALEDNDPIFGVIRGAYTNHCGRTDSITRPFEGDQAAVFNRIMRYAGVDPLDVGYVEMHGTGTQAGDATEMKSVLSVFAPHARRQNALYLGTAKANMGHAESASGVSSLIKVLLMMRHNAIPPHCGIKTRINHTYPTDLAARNVHIASRPTGWRREDGTGGKRVVFLNNFSAAGGNTAMLVEDAPVREKGEGRDPRERHLVSVTAKTSRALKGNVQAMVSYLEQNPDVSLASLGYTTTARRAHHTYRVVVSGSDIASIRHRLQELLPGLDSHKPVPPPGKLPNLVMVFTGQGTVYAGLGKRLFDTIPSFRECVSRYNDIAEQLGFPSFLSLIHNTEDVDASPMVTHLALVCIQMALYNYWKSLGVVPAATIGHSLGEYPALYAAGVLAAVNVIYLVGTRAKLLSERTTPGTHGMLAVKSAADAIRSELDPACGVACLNQPLSNVVSGPVEQLAQLKARLTLNGVECVQLDIPYAFHSAQVDPILDDFKRIADKVQFRAPSIAYLSPLLGKVVPAGDTGALNAAYLTDACRQPVNFQGAVQAAQTEAVVNEKTLWVEIGSHPACSGMVKGVLGPGSTTVPSLRKGSDTWSVLSGSLEVLYSQGIDIHWTEYHRGVAGQREVLLLPRYAWDLKNYWIPYKNNFCLTKGEGLAPAVPQTETVRVPRYLSPSVQRILEQDDGPEVSTFLGESDVHDRRLAPILEGHVVNGAMLCPSSLYADIALTIAKHMLQAIGKDAETVGLDVADMQVQNPLVSRPEADSQLFRISAAANWRDNIISFRLFSVTSSGQKMADHAAFVVRTTQRIQAWLSEWKRSAHLIQSRIHALHDSAEDGDAHKLKRRLAYQLFASLVQYGSDYQGMQEVVLDGDHHEATARVSFQVGENGFVFNPCWVDSLGHIAGFIMNASDASPSKGQVFINHGWERMRCAVRFAKGKQYRVYNRMQLETGTTYVGDTYILEGDTVVAVYQGIRFQGVPRRLLDRLLPTKGPSPVASKDSITIQTPKPVSRQPVQPPTSPNSPAPAPSPSTGGIAARVMAIIAKEAGIDPADLGPNEEFANYGIDSLLSLTICGRIQEEVGADVPSSLFADYPTPKDLLSFFGGAEAESSQPTSSSSHRTDSASRSSYDTIVTEPEQDHESSIMDILRATIATETGIPADEITPTTPFTELGVDSLLALTIVGTLAETMEVTLPSTVLTDNRNLEEVRKTLNLDPGPVLISPSASSRSSPNPSPSPDPDPNTTTTTTTTKFTPTSPPHSTSILLWGNPRTASKTLFLFPDGSGSAASYASLPKPPSSSSSSSPTNSNYTNTAAYALNCPWLKTHHHLKTITLSQLTAKYLLEIRRRQPTGPYYLGDWSAGGICAYEAIRQLTATGETIARLILIDSPNPIGLENPPGRMYDFLQGLGLFGKKDVHEHGPVHGNQNENIPSWLRPHFDAFLILLDRYTIAALPPAHQTVQTHLLYAKDGICNDETVPRPEISRDDPREMTWLIENRSPGDLQADGWAELLGRANLRIEVLEGVNHFTMMRAGEHMRLLAGFLGRALGDF</sequence>
<dbReference type="PROSITE" id="PS50075">
    <property type="entry name" value="CARRIER"/>
    <property type="match status" value="2"/>
</dbReference>
<evidence type="ECO:0000256" key="3">
    <source>
        <dbReference type="ARBA" id="ARBA00022679"/>
    </source>
</evidence>
<feature type="domain" description="Carrier" evidence="7">
    <location>
        <begin position="1637"/>
        <end position="1714"/>
    </location>
</feature>
<accession>A0A317W4S4</accession>
<dbReference type="VEuPathDB" id="FungiDB:BO70DRAFT_293722"/>
<evidence type="ECO:0000256" key="1">
    <source>
        <dbReference type="ARBA" id="ARBA00022450"/>
    </source>
</evidence>
<dbReference type="PROSITE" id="PS00012">
    <property type="entry name" value="PHOSPHOPANTETHEINE"/>
    <property type="match status" value="1"/>
</dbReference>
<dbReference type="PROSITE" id="PS52019">
    <property type="entry name" value="PKS_MFAS_DH"/>
    <property type="match status" value="1"/>
</dbReference>
<dbReference type="GO" id="GO:0044550">
    <property type="term" value="P:secondary metabolite biosynthetic process"/>
    <property type="evidence" value="ECO:0007669"/>
    <property type="project" value="UniProtKB-ARBA"/>
</dbReference>
<dbReference type="InterPro" id="IPR014030">
    <property type="entry name" value="Ketoacyl_synth_N"/>
</dbReference>
<organism evidence="10 11">
    <name type="scientific">Aspergillus heteromorphus CBS 117.55</name>
    <dbReference type="NCBI Taxonomy" id="1448321"/>
    <lineage>
        <taxon>Eukaryota</taxon>
        <taxon>Fungi</taxon>
        <taxon>Dikarya</taxon>
        <taxon>Ascomycota</taxon>
        <taxon>Pezizomycotina</taxon>
        <taxon>Eurotiomycetes</taxon>
        <taxon>Eurotiomycetidae</taxon>
        <taxon>Eurotiales</taxon>
        <taxon>Aspergillaceae</taxon>
        <taxon>Aspergillus</taxon>
        <taxon>Aspergillus subgen. Circumdati</taxon>
    </lineage>
</organism>
<dbReference type="InterPro" id="IPR049900">
    <property type="entry name" value="PKS_mFAS_DH"/>
</dbReference>
<keyword evidence="11" id="KW-1185">Reference proteome</keyword>
<name>A0A317W4S4_9EURO</name>
<dbReference type="InterPro" id="IPR001227">
    <property type="entry name" value="Ac_transferase_dom_sf"/>
</dbReference>
<feature type="region of interest" description="Disordered" evidence="6">
    <location>
        <begin position="1713"/>
        <end position="1746"/>
    </location>
</feature>
<evidence type="ECO:0000256" key="2">
    <source>
        <dbReference type="ARBA" id="ARBA00022553"/>
    </source>
</evidence>
<feature type="compositionally biased region" description="Low complexity" evidence="6">
    <location>
        <begin position="1848"/>
        <end position="1869"/>
    </location>
</feature>
<evidence type="ECO:0000256" key="4">
    <source>
        <dbReference type="ARBA" id="ARBA00022737"/>
    </source>
</evidence>
<dbReference type="InterPro" id="IPR020841">
    <property type="entry name" value="PKS_Beta-ketoAc_synthase_dom"/>
</dbReference>
<feature type="active site" description="Proton donor; for dehydratase activity" evidence="5">
    <location>
        <position position="1505"/>
    </location>
</feature>
<evidence type="ECO:0000259" key="8">
    <source>
        <dbReference type="PROSITE" id="PS52004"/>
    </source>
</evidence>
<dbReference type="InterPro" id="IPR030918">
    <property type="entry name" value="PT_fungal_PKS"/>
</dbReference>
<dbReference type="PROSITE" id="PS52004">
    <property type="entry name" value="KS3_2"/>
    <property type="match status" value="1"/>
</dbReference>
<dbReference type="SMART" id="SM00823">
    <property type="entry name" value="PKS_PP"/>
    <property type="match status" value="2"/>
</dbReference>
<dbReference type="SUPFAM" id="SSF53901">
    <property type="entry name" value="Thiolase-like"/>
    <property type="match status" value="1"/>
</dbReference>
<dbReference type="InterPro" id="IPR016039">
    <property type="entry name" value="Thiolase-like"/>
</dbReference>
<proteinExistence type="predicted"/>
<dbReference type="CDD" id="cd00833">
    <property type="entry name" value="PKS"/>
    <property type="match status" value="1"/>
</dbReference>
<dbReference type="Gene3D" id="3.30.70.3290">
    <property type="match status" value="1"/>
</dbReference>
<dbReference type="Pfam" id="PF00698">
    <property type="entry name" value="Acyl_transf_1"/>
    <property type="match status" value="1"/>
</dbReference>
<feature type="domain" description="PKS/mFAS DH" evidence="9">
    <location>
        <begin position="1277"/>
        <end position="1592"/>
    </location>
</feature>
<dbReference type="Gene3D" id="3.40.50.1820">
    <property type="entry name" value="alpha/beta hydrolase"/>
    <property type="match status" value="1"/>
</dbReference>
<dbReference type="GO" id="GO:0006633">
    <property type="term" value="P:fatty acid biosynthetic process"/>
    <property type="evidence" value="ECO:0007669"/>
    <property type="project" value="InterPro"/>
</dbReference>
<reference evidence="10 11" key="1">
    <citation type="submission" date="2016-12" db="EMBL/GenBank/DDBJ databases">
        <title>The genomes of Aspergillus section Nigri reveals drivers in fungal speciation.</title>
        <authorList>
            <consortium name="DOE Joint Genome Institute"/>
            <person name="Vesth T.C."/>
            <person name="Nybo J."/>
            <person name="Theobald S."/>
            <person name="Brandl J."/>
            <person name="Frisvad J.C."/>
            <person name="Nielsen K.F."/>
            <person name="Lyhne E.K."/>
            <person name="Kogle M.E."/>
            <person name="Kuo A."/>
            <person name="Riley R."/>
            <person name="Clum A."/>
            <person name="Nolan M."/>
            <person name="Lipzen A."/>
            <person name="Salamov A."/>
            <person name="Henrissat B."/>
            <person name="Wiebenga A."/>
            <person name="De Vries R.P."/>
            <person name="Grigoriev I.V."/>
            <person name="Mortensen U.H."/>
            <person name="Andersen M.R."/>
            <person name="Baker S.E."/>
        </authorList>
    </citation>
    <scope>NUCLEOTIDE SEQUENCE [LARGE SCALE GENOMIC DNA]</scope>
    <source>
        <strain evidence="10 11">CBS 117.55</strain>
    </source>
</reference>
<evidence type="ECO:0000256" key="6">
    <source>
        <dbReference type="SAM" id="MobiDB-lite"/>
    </source>
</evidence>
<feature type="region of interest" description="N-terminal hotdog fold" evidence="5">
    <location>
        <begin position="1277"/>
        <end position="1418"/>
    </location>
</feature>
<dbReference type="InterPro" id="IPR014031">
    <property type="entry name" value="Ketoacyl_synth_C"/>
</dbReference>
<dbReference type="Gene3D" id="3.40.366.10">
    <property type="entry name" value="Malonyl-Coenzyme A Acyl Carrier Protein, domain 2"/>
    <property type="match status" value="2"/>
</dbReference>
<dbReference type="InterPro" id="IPR042104">
    <property type="entry name" value="PKS_dehydratase_sf"/>
</dbReference>
<dbReference type="Proteomes" id="UP000247233">
    <property type="component" value="Unassembled WGS sequence"/>
</dbReference>
<dbReference type="SMART" id="SM00825">
    <property type="entry name" value="PKS_KS"/>
    <property type="match status" value="1"/>
</dbReference>
<dbReference type="Pfam" id="PF00109">
    <property type="entry name" value="ketoacyl-synt"/>
    <property type="match status" value="1"/>
</dbReference>
<dbReference type="Gene3D" id="3.10.129.110">
    <property type="entry name" value="Polyketide synthase dehydratase"/>
    <property type="match status" value="1"/>
</dbReference>
<dbReference type="GO" id="GO:0004312">
    <property type="term" value="F:fatty acid synthase activity"/>
    <property type="evidence" value="ECO:0007669"/>
    <property type="project" value="TreeGrafter"/>
</dbReference>
<evidence type="ECO:0000256" key="5">
    <source>
        <dbReference type="PROSITE-ProRule" id="PRU01363"/>
    </source>
</evidence>
<dbReference type="STRING" id="1448321.A0A317W4S4"/>
<dbReference type="SMART" id="SM01294">
    <property type="entry name" value="PKS_PP_betabranch"/>
    <property type="match status" value="1"/>
</dbReference>
<evidence type="ECO:0000313" key="11">
    <source>
        <dbReference type="Proteomes" id="UP000247233"/>
    </source>
</evidence>
<dbReference type="InterPro" id="IPR050091">
    <property type="entry name" value="PKS_NRPS_Biosynth_Enz"/>
</dbReference>
<dbReference type="RefSeq" id="XP_025398410.1">
    <property type="nucleotide sequence ID" value="XM_025539452.1"/>
</dbReference>
<dbReference type="Pfam" id="PF00975">
    <property type="entry name" value="Thioesterase"/>
    <property type="match status" value="1"/>
</dbReference>
<dbReference type="InterPro" id="IPR016036">
    <property type="entry name" value="Malonyl_transacylase_ACP-bd"/>
</dbReference>
<dbReference type="NCBIfam" id="TIGR04532">
    <property type="entry name" value="PT_fungal_PKS"/>
    <property type="match status" value="1"/>
</dbReference>
<dbReference type="InterPro" id="IPR014043">
    <property type="entry name" value="Acyl_transferase_dom"/>
</dbReference>
<feature type="active site" description="Proton acceptor; for dehydratase activity" evidence="5">
    <location>
        <position position="1317"/>
    </location>
</feature>
<dbReference type="SUPFAM" id="SSF47336">
    <property type="entry name" value="ACP-like"/>
    <property type="match status" value="2"/>
</dbReference>
<dbReference type="GeneID" id="37061689"/>
<dbReference type="SUPFAM" id="SSF53474">
    <property type="entry name" value="alpha/beta-Hydrolases"/>
    <property type="match status" value="1"/>
</dbReference>
<dbReference type="InterPro" id="IPR032088">
    <property type="entry name" value="SAT"/>
</dbReference>
<dbReference type="InterPro" id="IPR016035">
    <property type="entry name" value="Acyl_Trfase/lysoPLipase"/>
</dbReference>
<dbReference type="EMBL" id="MSFL01000016">
    <property type="protein sequence ID" value="PWY79190.1"/>
    <property type="molecule type" value="Genomic_DNA"/>
</dbReference>
<dbReference type="Pfam" id="PF02801">
    <property type="entry name" value="Ketoacyl-synt_C"/>
    <property type="match status" value="1"/>
</dbReference>
<feature type="compositionally biased region" description="Low complexity" evidence="6">
    <location>
        <begin position="1717"/>
        <end position="1735"/>
    </location>
</feature>
<dbReference type="SUPFAM" id="SSF55048">
    <property type="entry name" value="Probable ACP-binding domain of malonyl-CoA ACP transacylase"/>
    <property type="match status" value="1"/>
</dbReference>
<protein>
    <submittedName>
        <fullName evidence="10">Polyketide synthase</fullName>
    </submittedName>
</protein>
<dbReference type="Gene3D" id="1.10.1200.10">
    <property type="entry name" value="ACP-like"/>
    <property type="match status" value="2"/>
</dbReference>
<evidence type="ECO:0000313" key="10">
    <source>
        <dbReference type="EMBL" id="PWY79190.1"/>
    </source>
</evidence>
<dbReference type="FunFam" id="3.10.129.110:FF:000001">
    <property type="entry name" value="Sterigmatocystin biosynthesis polyketide synthase"/>
    <property type="match status" value="1"/>
</dbReference>
<feature type="compositionally biased region" description="Low complexity" evidence="6">
    <location>
        <begin position="1829"/>
        <end position="1838"/>
    </location>
</feature>
<feature type="domain" description="Carrier" evidence="7">
    <location>
        <begin position="1746"/>
        <end position="1823"/>
    </location>
</feature>
<dbReference type="Pfam" id="PF14765">
    <property type="entry name" value="PS-DH"/>
    <property type="match status" value="1"/>
</dbReference>
<dbReference type="PANTHER" id="PTHR43775">
    <property type="entry name" value="FATTY ACID SYNTHASE"/>
    <property type="match status" value="1"/>
</dbReference>
<dbReference type="SMART" id="SM00827">
    <property type="entry name" value="PKS_AT"/>
    <property type="match status" value="1"/>
</dbReference>
<dbReference type="Pfam" id="PF22621">
    <property type="entry name" value="CurL-like_PKS_C"/>
    <property type="match status" value="1"/>
</dbReference>
<keyword evidence="4" id="KW-0677">Repeat</keyword>
<dbReference type="InterPro" id="IPR029058">
    <property type="entry name" value="AB_hydrolase_fold"/>
</dbReference>
<feature type="region of interest" description="Disordered" evidence="6">
    <location>
        <begin position="1895"/>
        <end position="1914"/>
    </location>
</feature>
<dbReference type="FunFam" id="1.10.1200.10:FF:000011">
    <property type="entry name" value="Sterigmatocystin biosynthesis polyketide synthase"/>
    <property type="match status" value="1"/>
</dbReference>
<dbReference type="InterPro" id="IPR049551">
    <property type="entry name" value="PKS_DH_C"/>
</dbReference>
<dbReference type="OrthoDB" id="329835at2759"/>
<keyword evidence="3" id="KW-0808">Transferase</keyword>
<dbReference type="InterPro" id="IPR009081">
    <property type="entry name" value="PP-bd_ACP"/>
</dbReference>
<dbReference type="InterPro" id="IPR006162">
    <property type="entry name" value="Ppantetheine_attach_site"/>
</dbReference>
<dbReference type="Pfam" id="PF00550">
    <property type="entry name" value="PP-binding"/>
    <property type="match status" value="2"/>
</dbReference>
<dbReference type="GO" id="GO:0031177">
    <property type="term" value="F:phosphopantetheine binding"/>
    <property type="evidence" value="ECO:0007669"/>
    <property type="project" value="InterPro"/>
</dbReference>
<evidence type="ECO:0000259" key="7">
    <source>
        <dbReference type="PROSITE" id="PS50075"/>
    </source>
</evidence>
<dbReference type="GO" id="GO:0004315">
    <property type="term" value="F:3-oxoacyl-[acyl-carrier-protein] synthase activity"/>
    <property type="evidence" value="ECO:0007669"/>
    <property type="project" value="InterPro"/>
</dbReference>
<dbReference type="InterPro" id="IPR036736">
    <property type="entry name" value="ACP-like_sf"/>
</dbReference>
<feature type="region of interest" description="C-terminal hotdog fold" evidence="5">
    <location>
        <begin position="1447"/>
        <end position="1592"/>
    </location>
</feature>
<feature type="region of interest" description="Disordered" evidence="6">
    <location>
        <begin position="1597"/>
        <end position="1639"/>
    </location>
</feature>
<dbReference type="Pfam" id="PF16073">
    <property type="entry name" value="SAT"/>
    <property type="match status" value="1"/>
</dbReference>
<feature type="compositionally biased region" description="Pro residues" evidence="6">
    <location>
        <begin position="1622"/>
        <end position="1636"/>
    </location>
</feature>
<dbReference type="InterPro" id="IPR020806">
    <property type="entry name" value="PKS_PP-bd"/>
</dbReference>
<feature type="domain" description="Ketosynthase family 3 (KS3)" evidence="8">
    <location>
        <begin position="367"/>
        <end position="798"/>
    </location>
</feature>